<organism evidence="3">
    <name type="scientific">Cryptosporidium canis</name>
    <dbReference type="NCBI Taxonomy" id="195482"/>
    <lineage>
        <taxon>Eukaryota</taxon>
        <taxon>Sar</taxon>
        <taxon>Alveolata</taxon>
        <taxon>Apicomplexa</taxon>
        <taxon>Conoidasida</taxon>
        <taxon>Coccidia</taxon>
        <taxon>Eucoccidiorida</taxon>
        <taxon>Eimeriorina</taxon>
        <taxon>Cryptosporidiidae</taxon>
        <taxon>Cryptosporidium</taxon>
    </lineage>
</organism>
<feature type="region of interest" description="Disordered" evidence="1">
    <location>
        <begin position="582"/>
        <end position="635"/>
    </location>
</feature>
<feature type="region of interest" description="Disordered" evidence="1">
    <location>
        <begin position="699"/>
        <end position="862"/>
    </location>
</feature>
<evidence type="ECO:0000256" key="1">
    <source>
        <dbReference type="SAM" id="MobiDB-lite"/>
    </source>
</evidence>
<evidence type="ECO:0000313" key="3">
    <source>
        <dbReference type="EMBL" id="KAJ1605044.1"/>
    </source>
</evidence>
<feature type="compositionally biased region" description="Basic and acidic residues" evidence="1">
    <location>
        <begin position="732"/>
        <end position="749"/>
    </location>
</feature>
<feature type="compositionally biased region" description="Low complexity" evidence="1">
    <location>
        <begin position="454"/>
        <end position="470"/>
    </location>
</feature>
<feature type="chain" id="PRO_5039522181" evidence="2">
    <location>
        <begin position="29"/>
        <end position="969"/>
    </location>
</feature>
<feature type="compositionally biased region" description="Polar residues" evidence="1">
    <location>
        <begin position="947"/>
        <end position="956"/>
    </location>
</feature>
<feature type="compositionally biased region" description="Polar residues" evidence="1">
    <location>
        <begin position="441"/>
        <end position="453"/>
    </location>
</feature>
<reference evidence="3" key="1">
    <citation type="submission" date="2022-10" db="EMBL/GenBank/DDBJ databases">
        <title>Adaptive evolution leads to modifications in subtelomeric GC content in a zoonotic Cryptosporidium species.</title>
        <authorList>
            <person name="Li J."/>
            <person name="Feng Y."/>
            <person name="Xiao L."/>
        </authorList>
    </citation>
    <scope>NUCLEOTIDE SEQUENCE</scope>
    <source>
        <strain evidence="3">33844</strain>
    </source>
</reference>
<keyword evidence="2" id="KW-0732">Signal</keyword>
<protein>
    <submittedName>
        <fullName evidence="3">Signal peptide-containing protein</fullName>
    </submittedName>
</protein>
<comment type="caution">
    <text evidence="3">The sequence shown here is derived from an EMBL/GenBank/DDBJ whole genome shotgun (WGS) entry which is preliminary data.</text>
</comment>
<feature type="compositionally biased region" description="Low complexity" evidence="1">
    <location>
        <begin position="547"/>
        <end position="561"/>
    </location>
</feature>
<dbReference type="EMBL" id="JAPCXC010000110">
    <property type="protein sequence ID" value="KAJ1605044.1"/>
    <property type="molecule type" value="Genomic_DNA"/>
</dbReference>
<name>A0A9D5HXD3_9CRYT</name>
<feature type="region of interest" description="Disordered" evidence="1">
    <location>
        <begin position="424"/>
        <end position="565"/>
    </location>
</feature>
<feature type="compositionally biased region" description="Basic and acidic residues" evidence="1">
    <location>
        <begin position="486"/>
        <end position="501"/>
    </location>
</feature>
<feature type="compositionally biased region" description="Low complexity" evidence="1">
    <location>
        <begin position="827"/>
        <end position="846"/>
    </location>
</feature>
<dbReference type="Proteomes" id="UP001067231">
    <property type="component" value="Unassembled WGS sequence"/>
</dbReference>
<feature type="signal peptide" evidence="2">
    <location>
        <begin position="1"/>
        <end position="28"/>
    </location>
</feature>
<dbReference type="OrthoDB" id="344168at2759"/>
<accession>A0A9D5HXD3</accession>
<feature type="compositionally biased region" description="Polar residues" evidence="1">
    <location>
        <begin position="620"/>
        <end position="635"/>
    </location>
</feature>
<proteinExistence type="predicted"/>
<feature type="region of interest" description="Disordered" evidence="1">
    <location>
        <begin position="378"/>
        <end position="400"/>
    </location>
</feature>
<evidence type="ECO:0000256" key="2">
    <source>
        <dbReference type="SAM" id="SignalP"/>
    </source>
</evidence>
<feature type="compositionally biased region" description="Pro residues" evidence="1">
    <location>
        <begin position="706"/>
        <end position="726"/>
    </location>
</feature>
<gene>
    <name evidence="3" type="ORF">OJ253_3353</name>
</gene>
<dbReference type="AlphaFoldDB" id="A0A9D5HXD3"/>
<feature type="compositionally biased region" description="Basic residues" evidence="1">
    <location>
        <begin position="788"/>
        <end position="808"/>
    </location>
</feature>
<sequence length="969" mass="106498">MGLASVSLLLRVSLGILIVFRLVRDAEGRGSAEGGNSVFPYSEQANVFTGRLMLFAVDQTDCVERAKRDIVGKFKRDSRLGSVGLYRRVRVELRRREDVGYIREVIWMRPSSGLFPVLVGEVSEGLVRDCLFRYLDMDSRYPGFSYGRKLPRDLVRDLDRELLEGNTLSFLLLGGVWLVYEGRGYYSPIRIGENMQHYGIFSYSGVIYSLHYIFVREEYREKSIIDDLGSHRKKRADLDEERMERLRQEFIFRRSLLGSTLKEQDERMDMNARQVVILRDKTESDLMLEMAKHGGRSSSSTENCNSCTDIFKCPRCDLEIFPSEEDIQFNSLAILQGRGYWSEDTVSSVASFQITSPFYDKMSEEKYRAHCLGIPSSNSRGKTEEVGGLSSQGLDSSVGDDKSLAVGLEDTLGDSRIWRATGAESSVPFPSVPPSSGLAGPQNSQLVQYGSSKSQSPLFSESSVSLMSESGPLRESSSPSIPGSKQGDRPLKRLPRPKESHLASVEPSKDPSLSQSLGGAEGAESSRLTAESQADGHWSPPDKSQVLDSSSKPLDPPSLALNSTEKSWNDPLSVLVQPSIPASAPALAPGEPSQDKSFSPRVGSVKEGGNSQHFPKGPIGTSQDPGKASQLSKTVQHDIQYSGQGPFPGVPPHSISIMTPATYSYPYPYNYPFSLAPFQYPPPILYPVMASGLALAPAPSTGLAPTPSPGLAPAPSPGLAPTPSPGLAPAEPRQKSINEISLERTPSREARRRSRSRSKPGNSLGHREYSRRAGSDSGRRGGHGNSGRARRGERRKRRGGRRRSRRGGRVASESEYSPSGLERRLASSDLESSLGRSSGPRLSSELDMASVREGPDKQLGDGLETRVPTVRISWTEREGREMRGLIEARQKEGFAVVYPSLGPRLAGEKLLLDLFWSNRRYRIISIQNEIPMSSGSIDVLPKKRGSTESNQKQRGTSWKAGTESDLSEY</sequence>
<feature type="region of interest" description="Disordered" evidence="1">
    <location>
        <begin position="934"/>
        <end position="969"/>
    </location>
</feature>
<feature type="compositionally biased region" description="Basic and acidic residues" evidence="1">
    <location>
        <begin position="765"/>
        <end position="779"/>
    </location>
</feature>